<dbReference type="Proteomes" id="UP000094197">
    <property type="component" value="Chromosome 1"/>
</dbReference>
<organism evidence="1 2">
    <name type="scientific">Leptospira tipperaryensis</name>
    <dbReference type="NCBI Taxonomy" id="2564040"/>
    <lineage>
        <taxon>Bacteria</taxon>
        <taxon>Pseudomonadati</taxon>
        <taxon>Spirochaetota</taxon>
        <taxon>Spirochaetia</taxon>
        <taxon>Leptospirales</taxon>
        <taxon>Leptospiraceae</taxon>
        <taxon>Leptospira</taxon>
    </lineage>
</organism>
<gene>
    <name evidence="1" type="ORF">A0128_03780</name>
</gene>
<accession>A0A1D7UTW8</accession>
<proteinExistence type="predicted"/>
<reference evidence="1 2" key="1">
    <citation type="submission" date="2016-04" db="EMBL/GenBank/DDBJ databases">
        <title>Complete genome seqeunce of Leptospira alstonii serovar Room22.</title>
        <authorList>
            <person name="Nally J.E."/>
            <person name="Bayles D.O."/>
            <person name="Hurley D."/>
            <person name="Fanning S."/>
            <person name="McMahon B.J."/>
            <person name="Arent Z."/>
        </authorList>
    </citation>
    <scope>NUCLEOTIDE SEQUENCE [LARGE SCALE GENOMIC DNA]</scope>
    <source>
        <strain evidence="1 2">GWTS #1</strain>
    </source>
</reference>
<dbReference type="KEGG" id="laj:A0128_03780"/>
<dbReference type="EMBL" id="CP015217">
    <property type="protein sequence ID" value="AOP33057.1"/>
    <property type="molecule type" value="Genomic_DNA"/>
</dbReference>
<evidence type="ECO:0000313" key="1">
    <source>
        <dbReference type="EMBL" id="AOP33057.1"/>
    </source>
</evidence>
<protein>
    <submittedName>
        <fullName evidence="1">Uncharacterized protein</fullName>
    </submittedName>
</protein>
<evidence type="ECO:0000313" key="2">
    <source>
        <dbReference type="Proteomes" id="UP000094197"/>
    </source>
</evidence>
<sequence length="62" mass="7514">MNPKKSKSFVLFLWSSKFTSKIPFEPLYAQNFGNLFQKRPRKQETKEPSFFRNFLIYNNLSF</sequence>
<keyword evidence="2" id="KW-1185">Reference proteome</keyword>
<dbReference type="AlphaFoldDB" id="A0A1D7UTW8"/>
<name>A0A1D7UTW8_9LEPT</name>